<dbReference type="AlphaFoldDB" id="A0A0W4ZDR0"/>
<comment type="subcellular location">
    <subcellularLocation>
        <location evidence="1">Membrane</location>
        <topology evidence="1">Multi-pass membrane protein</topology>
    </subcellularLocation>
</comment>
<dbReference type="OrthoDB" id="420606at2759"/>
<dbReference type="Proteomes" id="UP000054454">
    <property type="component" value="Unassembled WGS sequence"/>
</dbReference>
<keyword evidence="8" id="KW-1185">Reference proteome</keyword>
<keyword evidence="4 6" id="KW-1133">Transmembrane helix</keyword>
<keyword evidence="5 6" id="KW-0472">Membrane</keyword>
<feature type="transmembrane region" description="Helical" evidence="6">
    <location>
        <begin position="320"/>
        <end position="339"/>
    </location>
</feature>
<reference evidence="8" key="1">
    <citation type="journal article" date="2016" name="Nat. Commun.">
        <title>Genome analysis of three Pneumocystis species reveals adaptation mechanisms to life exclusively in mammalian hosts.</title>
        <authorList>
            <person name="Ma L."/>
            <person name="Chen Z."/>
            <person name="Huang D.W."/>
            <person name="Kutty G."/>
            <person name="Ishihara M."/>
            <person name="Wang H."/>
            <person name="Abouelleil A."/>
            <person name="Bishop L."/>
            <person name="Davey E."/>
            <person name="Deng R."/>
            <person name="Deng X."/>
            <person name="Fan L."/>
            <person name="Fantoni G."/>
            <person name="Fitzgerald M."/>
            <person name="Gogineni E."/>
            <person name="Goldberg J.M."/>
            <person name="Handley G."/>
            <person name="Hu X."/>
            <person name="Huber C."/>
            <person name="Jiao X."/>
            <person name="Jones K."/>
            <person name="Levin J.Z."/>
            <person name="Liu Y."/>
            <person name="Macdonald P."/>
            <person name="Melnikov A."/>
            <person name="Raley C."/>
            <person name="Sassi M."/>
            <person name="Sherman B.T."/>
            <person name="Song X."/>
            <person name="Sykes S."/>
            <person name="Tran B."/>
            <person name="Walsh L."/>
            <person name="Xia Y."/>
            <person name="Yang J."/>
            <person name="Young S."/>
            <person name="Zeng Q."/>
            <person name="Zheng X."/>
            <person name="Stephens R."/>
            <person name="Nusbaum C."/>
            <person name="Birren B.W."/>
            <person name="Azadi P."/>
            <person name="Lempicki R.A."/>
            <person name="Cuomo C.A."/>
            <person name="Kovacs J.A."/>
        </authorList>
    </citation>
    <scope>NUCLEOTIDE SEQUENCE [LARGE SCALE GENOMIC DNA]</scope>
    <source>
        <strain evidence="8">B80</strain>
    </source>
</reference>
<feature type="transmembrane region" description="Helical" evidence="6">
    <location>
        <begin position="454"/>
        <end position="476"/>
    </location>
</feature>
<feature type="transmembrane region" description="Helical" evidence="6">
    <location>
        <begin position="488"/>
        <end position="509"/>
    </location>
</feature>
<dbReference type="InterPro" id="IPR004299">
    <property type="entry name" value="MBOAT_fam"/>
</dbReference>
<comment type="similarity">
    <text evidence="2">Belongs to the membrane-bound acyltransferase family.</text>
</comment>
<gene>
    <name evidence="7" type="ORF">T552_02937</name>
</gene>
<dbReference type="EMBL" id="LFVZ01000013">
    <property type="protein sequence ID" value="KTW26458.1"/>
    <property type="molecule type" value="Genomic_DNA"/>
</dbReference>
<feature type="transmembrane region" description="Helical" evidence="6">
    <location>
        <begin position="359"/>
        <end position="379"/>
    </location>
</feature>
<evidence type="ECO:0000256" key="1">
    <source>
        <dbReference type="ARBA" id="ARBA00004141"/>
    </source>
</evidence>
<feature type="transmembrane region" description="Helical" evidence="6">
    <location>
        <begin position="185"/>
        <end position="207"/>
    </location>
</feature>
<dbReference type="InterPro" id="IPR051085">
    <property type="entry name" value="MB_O-acyltransferase"/>
</dbReference>
<dbReference type="PANTHER" id="PTHR13285">
    <property type="entry name" value="ACYLTRANSFERASE"/>
    <property type="match status" value="1"/>
</dbReference>
<accession>A0A0W4ZDR0</accession>
<feature type="transmembrane region" description="Helical" evidence="6">
    <location>
        <begin position="529"/>
        <end position="548"/>
    </location>
</feature>
<evidence type="ECO:0000313" key="7">
    <source>
        <dbReference type="EMBL" id="KTW26458.1"/>
    </source>
</evidence>
<organism evidence="7 8">
    <name type="scientific">Pneumocystis carinii (strain B80)</name>
    <name type="common">Rat pneumocystis pneumonia agent</name>
    <name type="synonym">Pneumocystis carinii f. sp. carinii</name>
    <dbReference type="NCBI Taxonomy" id="1408658"/>
    <lineage>
        <taxon>Eukaryota</taxon>
        <taxon>Fungi</taxon>
        <taxon>Dikarya</taxon>
        <taxon>Ascomycota</taxon>
        <taxon>Taphrinomycotina</taxon>
        <taxon>Pneumocystomycetes</taxon>
        <taxon>Pneumocystaceae</taxon>
        <taxon>Pneumocystis</taxon>
    </lineage>
</organism>
<name>A0A0W4ZDR0_PNEC8</name>
<proteinExistence type="inferred from homology"/>
<evidence type="ECO:0008006" key="9">
    <source>
        <dbReference type="Google" id="ProtNLM"/>
    </source>
</evidence>
<dbReference type="GO" id="GO:0008374">
    <property type="term" value="F:O-acyltransferase activity"/>
    <property type="evidence" value="ECO:0007669"/>
    <property type="project" value="TreeGrafter"/>
</dbReference>
<feature type="transmembrane region" description="Helical" evidence="6">
    <location>
        <begin position="107"/>
        <end position="128"/>
    </location>
</feature>
<dbReference type="GO" id="GO:0005783">
    <property type="term" value="C:endoplasmic reticulum"/>
    <property type="evidence" value="ECO:0007669"/>
    <property type="project" value="TreeGrafter"/>
</dbReference>
<dbReference type="RefSeq" id="XP_018224906.1">
    <property type="nucleotide sequence ID" value="XM_018371461.1"/>
</dbReference>
<evidence type="ECO:0000313" key="8">
    <source>
        <dbReference type="Proteomes" id="UP000054454"/>
    </source>
</evidence>
<evidence type="ECO:0000256" key="5">
    <source>
        <dbReference type="ARBA" id="ARBA00023136"/>
    </source>
</evidence>
<dbReference type="PANTHER" id="PTHR13285:SF18">
    <property type="entry name" value="PROTEIN-CYSTEINE N-PALMITOYLTRANSFERASE RASP"/>
    <property type="match status" value="1"/>
</dbReference>
<dbReference type="GO" id="GO:0016020">
    <property type="term" value="C:membrane"/>
    <property type="evidence" value="ECO:0007669"/>
    <property type="project" value="UniProtKB-SubCell"/>
</dbReference>
<comment type="caution">
    <text evidence="7">The sequence shown here is derived from an EMBL/GenBank/DDBJ whole genome shotgun (WGS) entry which is preliminary data.</text>
</comment>
<evidence type="ECO:0000256" key="4">
    <source>
        <dbReference type="ARBA" id="ARBA00022989"/>
    </source>
</evidence>
<evidence type="ECO:0000256" key="2">
    <source>
        <dbReference type="ARBA" id="ARBA00010323"/>
    </source>
</evidence>
<keyword evidence="3 6" id="KW-0812">Transmembrane</keyword>
<dbReference type="Pfam" id="PF03062">
    <property type="entry name" value="MBOAT"/>
    <property type="match status" value="1"/>
</dbReference>
<evidence type="ECO:0000256" key="6">
    <source>
        <dbReference type="SAM" id="Phobius"/>
    </source>
</evidence>
<feature type="transmembrane region" description="Helical" evidence="6">
    <location>
        <begin position="42"/>
        <end position="62"/>
    </location>
</feature>
<protein>
    <recommendedName>
        <fullName evidence="9">Glycerol uptake protein 1</fullName>
    </recommendedName>
</protein>
<dbReference type="GO" id="GO:0006506">
    <property type="term" value="P:GPI anchor biosynthetic process"/>
    <property type="evidence" value="ECO:0007669"/>
    <property type="project" value="TreeGrafter"/>
</dbReference>
<dbReference type="GeneID" id="28937664"/>
<sequence length="563" mass="67829">MLSLFSLRTSEKMHQSEDDSNFHMDDKEILYTKKSKELESKWMSYEFFIYYWVIFFVAIFSLKTTYDISNSSHHNYAQFSKNLRPGWIGKRKMDNTDIQYAVFRRNVPVLIVTSAIHLSLGSLSNYVIKHFKILNDVQRRILYNNIFSFIFLIILHGTGIIKIYIIAYINYSISRIFSKSKLNPILTWFFNVGILFLNDIYKGYLFGSFYHKLSFLDRYNGFVPRWQIYFNTTILRFISYNLDYYWSQNDDASELSDFQLTEKNRINIPCFREDYCLLNFFSYAFYSPLYFSGPIISFNNFISQLRYPSKDITISSIIKYLLRLLFCFFLLELILHFFYVVAISKIKSWKDYSPSQISMIGYLNLQIVWLKLLFIWRFFRLWTLCDKIDPPENIVRCINNNYSFLGFWRAWHRSFNRWIIRYIYLPLGGSKFLVPNIFVIFTFVALWHDITLRLFVWGWLITLFILPEIIACRIFQSKKWEDWPYYRHLCALGATFNIIMMMIANLVGFCLGIQGTKDLFIRIFIDYKNFFFLITLFFTLFAASQIMFEIRNHEKRNGIFMRY</sequence>
<evidence type="ECO:0000256" key="3">
    <source>
        <dbReference type="ARBA" id="ARBA00022692"/>
    </source>
</evidence>
<feature type="transmembrane region" description="Helical" evidence="6">
    <location>
        <begin position="422"/>
        <end position="448"/>
    </location>
</feature>
<feature type="transmembrane region" description="Helical" evidence="6">
    <location>
        <begin position="149"/>
        <end position="173"/>
    </location>
</feature>
<dbReference type="VEuPathDB" id="FungiDB:T552_02937"/>